<reference evidence="1" key="1">
    <citation type="journal article" date="2022" name="Front. Microbiol.">
        <title>Identification of a novel aminoglycoside O-nucleotidyltransferase AadA33 in Providencia vermicola.</title>
        <authorList>
            <person name="Feng C."/>
            <person name="Gao M."/>
            <person name="Jiang W."/>
            <person name="Shi W."/>
            <person name="Li A."/>
            <person name="Liu S."/>
            <person name="Zhang L."/>
            <person name="Zhang X."/>
            <person name="Li Q."/>
            <person name="Lin H."/>
            <person name="Lu J."/>
            <person name="Li K."/>
            <person name="Zhang H."/>
            <person name="Hu Y."/>
            <person name="Bao Q."/>
            <person name="Lin X."/>
        </authorList>
    </citation>
    <scope>NUCLEOTIDE SEQUENCE</scope>
    <source>
        <strain evidence="1">P13</strain>
    </source>
</reference>
<name>A0AAX3S3A2_9GAMM</name>
<gene>
    <name evidence="1" type="ORF">M5J11_13205</name>
    <name evidence="2" type="ORF">PG365_07960</name>
</gene>
<sequence length="138" mass="16237">MRNSAHRRNTYYGEADFENFWGEELSEVVIRHHVESHAIYNNSRLLTEKVYHDIPDKTILKNVFYFLYEIGIDNSYDYWYVKIKTKSGKVYKTKTNFYCSIRESDHGKVILGVNGESRRLYLDFPSSSNCSTALNEAD</sequence>
<keyword evidence="3" id="KW-1185">Reference proteome</keyword>
<reference evidence="2" key="2">
    <citation type="submission" date="2023-01" db="EMBL/GenBank/DDBJ databases">
        <title>The prevalence of carbapenem-resistant bacteria in aquaculture in China and the genetic diversity of carbapenem-resistant genes.</title>
        <authorList>
            <person name="Wen R."/>
        </authorList>
    </citation>
    <scope>NUCLEOTIDE SEQUENCE</scope>
    <source>
        <strain evidence="2">PVA41-chromosome</strain>
    </source>
</reference>
<protein>
    <submittedName>
        <fullName evidence="2">Uncharacterized protein</fullName>
    </submittedName>
</protein>
<evidence type="ECO:0000313" key="1">
    <source>
        <dbReference type="EMBL" id="USB35777.1"/>
    </source>
</evidence>
<evidence type="ECO:0000313" key="3">
    <source>
        <dbReference type="Proteomes" id="UP001057142"/>
    </source>
</evidence>
<accession>A0AAX3S3A2</accession>
<proteinExistence type="predicted"/>
<dbReference type="EMBL" id="CP097327">
    <property type="protein sequence ID" value="USB35777.1"/>
    <property type="molecule type" value="Genomic_DNA"/>
</dbReference>
<dbReference type="Proteomes" id="UP001222403">
    <property type="component" value="Chromosome"/>
</dbReference>
<dbReference type="RefSeq" id="WP_195848629.1">
    <property type="nucleotide sequence ID" value="NZ_CAXOHT010000004.1"/>
</dbReference>
<organism evidence="2 4">
    <name type="scientific">Providencia vermicola</name>
    <dbReference type="NCBI Taxonomy" id="333965"/>
    <lineage>
        <taxon>Bacteria</taxon>
        <taxon>Pseudomonadati</taxon>
        <taxon>Pseudomonadota</taxon>
        <taxon>Gammaproteobacteria</taxon>
        <taxon>Enterobacterales</taxon>
        <taxon>Morganellaceae</taxon>
        <taxon>Providencia</taxon>
    </lineage>
</organism>
<evidence type="ECO:0000313" key="4">
    <source>
        <dbReference type="Proteomes" id="UP001222403"/>
    </source>
</evidence>
<dbReference type="EMBL" id="CP116222">
    <property type="protein sequence ID" value="WFC08284.1"/>
    <property type="molecule type" value="Genomic_DNA"/>
</dbReference>
<dbReference type="AlphaFoldDB" id="A0AAX3S3A2"/>
<evidence type="ECO:0000313" key="2">
    <source>
        <dbReference type="EMBL" id="WFC08284.1"/>
    </source>
</evidence>
<dbReference type="Proteomes" id="UP001057142">
    <property type="component" value="Chromosome"/>
</dbReference>